<protein>
    <recommendedName>
        <fullName evidence="11">Type I restriction enzyme endonuclease subunit</fullName>
        <shortName evidence="11">R protein</shortName>
        <ecNumber evidence="11">3.1.21.3</ecNumber>
    </recommendedName>
</protein>
<dbReference type="Pfam" id="PF04313">
    <property type="entry name" value="HSDR_N"/>
    <property type="match status" value="1"/>
</dbReference>
<organism evidence="13 14">
    <name type="scientific">Nocardia africana</name>
    <dbReference type="NCBI Taxonomy" id="134964"/>
    <lineage>
        <taxon>Bacteria</taxon>
        <taxon>Bacillati</taxon>
        <taxon>Actinomycetota</taxon>
        <taxon>Actinomycetes</taxon>
        <taxon>Mycobacteriales</taxon>
        <taxon>Nocardiaceae</taxon>
        <taxon>Nocardia</taxon>
    </lineage>
</organism>
<dbReference type="SUPFAM" id="SSF52540">
    <property type="entry name" value="P-loop containing nucleoside triphosphate hydrolases"/>
    <property type="match status" value="1"/>
</dbReference>
<evidence type="ECO:0000256" key="9">
    <source>
        <dbReference type="ARBA" id="ARBA00022840"/>
    </source>
</evidence>
<comment type="subunit">
    <text evidence="3 11">The type I restriction/modification system is composed of three polypeptides R, M and S.</text>
</comment>
<dbReference type="InterPro" id="IPR040980">
    <property type="entry name" value="SWI2_SNF2"/>
</dbReference>
<keyword evidence="4" id="KW-0540">Nuclease</keyword>
<evidence type="ECO:0000256" key="3">
    <source>
        <dbReference type="ARBA" id="ARBA00011296"/>
    </source>
</evidence>
<dbReference type="Pfam" id="PF22679">
    <property type="entry name" value="T1R_D3-like"/>
    <property type="match status" value="1"/>
</dbReference>
<name>A0ABW6NQX0_9NOCA</name>
<dbReference type="InterPro" id="IPR021810">
    <property type="entry name" value="T1RH-like_C"/>
</dbReference>
<dbReference type="InterPro" id="IPR027417">
    <property type="entry name" value="P-loop_NTPase"/>
</dbReference>
<dbReference type="Gene3D" id="3.90.1570.50">
    <property type="match status" value="1"/>
</dbReference>
<dbReference type="InterPro" id="IPR055180">
    <property type="entry name" value="HsdR_RecA-like_helicase_dom_2"/>
</dbReference>
<evidence type="ECO:0000256" key="11">
    <source>
        <dbReference type="RuleBase" id="RU364115"/>
    </source>
</evidence>
<evidence type="ECO:0000256" key="4">
    <source>
        <dbReference type="ARBA" id="ARBA00022722"/>
    </source>
</evidence>
<dbReference type="Gene3D" id="3.40.50.300">
    <property type="entry name" value="P-loop containing nucleotide triphosphate hydrolases"/>
    <property type="match status" value="2"/>
</dbReference>
<dbReference type="SMART" id="SM00487">
    <property type="entry name" value="DEXDc"/>
    <property type="match status" value="1"/>
</dbReference>
<evidence type="ECO:0000313" key="13">
    <source>
        <dbReference type="EMBL" id="MFF0457541.1"/>
    </source>
</evidence>
<keyword evidence="7 13" id="KW-0255">Endonuclease</keyword>
<evidence type="ECO:0000256" key="6">
    <source>
        <dbReference type="ARBA" id="ARBA00022747"/>
    </source>
</evidence>
<evidence type="ECO:0000256" key="8">
    <source>
        <dbReference type="ARBA" id="ARBA00022801"/>
    </source>
</evidence>
<dbReference type="InterPro" id="IPR004473">
    <property type="entry name" value="Restrct_endonuc_typeI_HsdR"/>
</dbReference>
<dbReference type="InterPro" id="IPR007409">
    <property type="entry name" value="Restrct_endonuc_type1_HsdR_N"/>
</dbReference>
<evidence type="ECO:0000256" key="2">
    <source>
        <dbReference type="ARBA" id="ARBA00008598"/>
    </source>
</evidence>
<dbReference type="PROSITE" id="PS51192">
    <property type="entry name" value="HELICASE_ATP_BIND_1"/>
    <property type="match status" value="1"/>
</dbReference>
<evidence type="ECO:0000256" key="1">
    <source>
        <dbReference type="ARBA" id="ARBA00000851"/>
    </source>
</evidence>
<reference evidence="13 14" key="1">
    <citation type="submission" date="2024-10" db="EMBL/GenBank/DDBJ databases">
        <title>The Natural Products Discovery Center: Release of the First 8490 Sequenced Strains for Exploring Actinobacteria Biosynthetic Diversity.</title>
        <authorList>
            <person name="Kalkreuter E."/>
            <person name="Kautsar S.A."/>
            <person name="Yang D."/>
            <person name="Bader C.D."/>
            <person name="Teijaro C.N."/>
            <person name="Fluegel L."/>
            <person name="Davis C.M."/>
            <person name="Simpson J.R."/>
            <person name="Lauterbach L."/>
            <person name="Steele A.D."/>
            <person name="Gui C."/>
            <person name="Meng S."/>
            <person name="Li G."/>
            <person name="Viehrig K."/>
            <person name="Ye F."/>
            <person name="Su P."/>
            <person name="Kiefer A.F."/>
            <person name="Nichols A."/>
            <person name="Cepeda A.J."/>
            <person name="Yan W."/>
            <person name="Fan B."/>
            <person name="Jiang Y."/>
            <person name="Adhikari A."/>
            <person name="Zheng C.-J."/>
            <person name="Schuster L."/>
            <person name="Cowan T.M."/>
            <person name="Smanski M.J."/>
            <person name="Chevrette M.G."/>
            <person name="De Carvalho L.P.S."/>
            <person name="Shen B."/>
        </authorList>
    </citation>
    <scope>NUCLEOTIDE SEQUENCE [LARGE SCALE GENOMIC DNA]</scope>
    <source>
        <strain evidence="13 14">NPDC004550</strain>
    </source>
</reference>
<keyword evidence="5 11" id="KW-0547">Nucleotide-binding</keyword>
<dbReference type="EMBL" id="JBIALX010000016">
    <property type="protein sequence ID" value="MFF0457541.1"/>
    <property type="molecule type" value="Genomic_DNA"/>
</dbReference>
<dbReference type="Pfam" id="PF18766">
    <property type="entry name" value="SWI2_SNF2"/>
    <property type="match status" value="1"/>
</dbReference>
<dbReference type="CDD" id="cd18800">
    <property type="entry name" value="SF2_C_EcoR124I-like"/>
    <property type="match status" value="1"/>
</dbReference>
<evidence type="ECO:0000259" key="12">
    <source>
        <dbReference type="PROSITE" id="PS51192"/>
    </source>
</evidence>
<keyword evidence="6 11" id="KW-0680">Restriction system</keyword>
<evidence type="ECO:0000313" key="14">
    <source>
        <dbReference type="Proteomes" id="UP001601521"/>
    </source>
</evidence>
<evidence type="ECO:0000256" key="10">
    <source>
        <dbReference type="ARBA" id="ARBA00023125"/>
    </source>
</evidence>
<dbReference type="PANTHER" id="PTHR30195:SF15">
    <property type="entry name" value="TYPE I RESTRICTION ENZYME HINDI ENDONUCLEASE SUBUNIT"/>
    <property type="match status" value="1"/>
</dbReference>
<proteinExistence type="inferred from homology"/>
<gene>
    <name evidence="13" type="ORF">ACFYTH_29615</name>
</gene>
<comment type="similarity">
    <text evidence="2 11">Belongs to the HsdR family.</text>
</comment>
<dbReference type="Pfam" id="PF11867">
    <property type="entry name" value="T1RH-like_C"/>
    <property type="match status" value="1"/>
</dbReference>
<dbReference type="InterPro" id="IPR051268">
    <property type="entry name" value="Type-I_R_enzyme_R_subunit"/>
</dbReference>
<sequence>MIYSPVELAHLTENQFREGDLLFGPEFLLTESPLIAQLSDLGWTHLSGNPTNGPVPIDPKHSGRESFTEPVLIAELRRQLHKINLDEQGRDWLDEARVSEVVNELTRISAANLLETNKTVTKLVLNGMTVDNPGGGRPRRVHFIRWDRPELNTFTVISQFRIDESSAPGAKSDVPDEVLLVNGIPLVVIECKEPKKTAAIKAATDQIQRYVRDHPRLFRTVQLTVATSLFEAKLGTFTSDGEHYASWRDPYPLGVTDVARRLGKAEEGLVSQNLLVAGVLHPHRLLDIVHNFVLFMHTDSGATVKVAPRYQQYRAVRKAIERLKTGKTIVKQGDVDERGGVVWHTQGSGKSLTMVFLVRAMRADSGLRHFKIVVVTDRKQLQRQLADTAALTGDAVTVVNRTRDIPAKLSVPGPGMVFAMIQKQRNPQTFRPSVTDDGDLVEANCPSFGQLNADSSILILVDEAHRSHSSALHMNLTEALPNAARIGFTGTPIIMGAKKKTQSIFGPFIDEYRLKDAEADGAIVPIFYEGRAVKGAVLDGQDLEDEFLDEFPELTDEQYKALQDKYATPAQVLQAVKLIEAKARNILAHYVSTVLPDGFKAQLVAYDRAVAVRYRDALIKAREELVAKAEAVPDSLLDKDPAELNQRQALLVSARRRIDFLRAMDFVPVISEGQNDRPDIAEWTGDYDPVVTAFKKPFPNQLGLNDQPPAFLIVKSMLLTGFDAPIEQVLYLDRRIREAELLQAIARVNRTYPRKSHGLVVDYSGIARELDRALAAYAAEDIEGAHTDFSEEIARLAPRRERLRKLFTDRGVTPGEDPHRLMTCVDLLADEVLRDHFEVELRTFLRTVEAVLPRLAAKPYLGDSKLFAVIAKLARARYRDDEDFDAGMYGEKVRELIDQHVTALGIDQTIPPVAITAIDYVAKVQALPGARTQASEMTHAIRHHIEVHLQENPVAYGKLQDRLDQILREYAEQWEQQVLAFTELIEEVSEVAATGSTADSGLASLSPVESALYQQLTESTLTDGIIDDGARDHILGVTANMLVAVRNAVLKPDFWRNTVAMDELRAQLTGILIKMDIVEFQNAPALADDLFATLKANKHNLASTTP</sequence>
<comment type="caution">
    <text evidence="13">The sequence shown here is derived from an EMBL/GenBank/DDBJ whole genome shotgun (WGS) entry which is preliminary data.</text>
</comment>
<keyword evidence="9 11" id="KW-0067">ATP-binding</keyword>
<keyword evidence="8 11" id="KW-0378">Hydrolase</keyword>
<evidence type="ECO:0000256" key="7">
    <source>
        <dbReference type="ARBA" id="ARBA00022759"/>
    </source>
</evidence>
<dbReference type="EC" id="3.1.21.3" evidence="11"/>
<accession>A0ABW6NQX0</accession>
<dbReference type="NCBIfam" id="TIGR00348">
    <property type="entry name" value="hsdR"/>
    <property type="match status" value="1"/>
</dbReference>
<dbReference type="InterPro" id="IPR014001">
    <property type="entry name" value="Helicase_ATP-bd"/>
</dbReference>
<dbReference type="CDD" id="cd22332">
    <property type="entry name" value="HsdR_N"/>
    <property type="match status" value="1"/>
</dbReference>
<keyword evidence="10 11" id="KW-0238">DNA-binding</keyword>
<dbReference type="PANTHER" id="PTHR30195">
    <property type="entry name" value="TYPE I SITE-SPECIFIC DEOXYRIBONUCLEASE PROTEIN SUBUNIT M AND R"/>
    <property type="match status" value="1"/>
</dbReference>
<dbReference type="GO" id="GO:0009035">
    <property type="term" value="F:type I site-specific deoxyribonuclease activity"/>
    <property type="evidence" value="ECO:0007669"/>
    <property type="project" value="UniProtKB-EC"/>
</dbReference>
<evidence type="ECO:0000256" key="5">
    <source>
        <dbReference type="ARBA" id="ARBA00022741"/>
    </source>
</evidence>
<feature type="domain" description="Helicase ATP-binding" evidence="12">
    <location>
        <begin position="331"/>
        <end position="510"/>
    </location>
</feature>
<comment type="catalytic activity">
    <reaction evidence="1 11">
        <text>Endonucleolytic cleavage of DNA to give random double-stranded fragments with terminal 5'-phosphates, ATP is simultaneously hydrolyzed.</text>
        <dbReference type="EC" id="3.1.21.3"/>
    </reaction>
</comment>
<comment type="function">
    <text evidence="11">Subunit R is required for both nuclease and ATPase activities, but not for modification.</text>
</comment>
<keyword evidence="14" id="KW-1185">Reference proteome</keyword>
<dbReference type="Proteomes" id="UP001601521">
    <property type="component" value="Unassembled WGS sequence"/>
</dbReference>
<dbReference type="RefSeq" id="WP_387254790.1">
    <property type="nucleotide sequence ID" value="NZ_JBIALX010000016.1"/>
</dbReference>